<feature type="domain" description="DNA topoisomerase I catalytic core eukaryotic-type" evidence="7">
    <location>
        <begin position="90"/>
        <end position="295"/>
    </location>
</feature>
<comment type="catalytic activity">
    <reaction evidence="1">
        <text>ATP-independent breakage of single-stranded DNA, followed by passage and rejoining.</text>
        <dbReference type="EC" id="5.6.2.1"/>
    </reaction>
</comment>
<dbReference type="EC" id="5.6.2.1" evidence="3"/>
<proteinExistence type="inferred from homology"/>
<dbReference type="GO" id="GO:0003917">
    <property type="term" value="F:DNA topoisomerase type I (single strand cut, ATP-independent) activity"/>
    <property type="evidence" value="ECO:0007669"/>
    <property type="project" value="UniProtKB-EC"/>
</dbReference>
<evidence type="ECO:0000256" key="1">
    <source>
        <dbReference type="ARBA" id="ARBA00000213"/>
    </source>
</evidence>
<dbReference type="AlphaFoldDB" id="A0A9X3YR71"/>
<dbReference type="GO" id="GO:0006265">
    <property type="term" value="P:DNA topological change"/>
    <property type="evidence" value="ECO:0007669"/>
    <property type="project" value="InterPro"/>
</dbReference>
<dbReference type="InterPro" id="IPR011010">
    <property type="entry name" value="DNA_brk_join_enz"/>
</dbReference>
<evidence type="ECO:0000259" key="8">
    <source>
        <dbReference type="Pfam" id="PF21338"/>
    </source>
</evidence>
<dbReference type="Pfam" id="PF01028">
    <property type="entry name" value="Topoisom_I"/>
    <property type="match status" value="1"/>
</dbReference>
<dbReference type="Proteomes" id="UP001139971">
    <property type="component" value="Unassembled WGS sequence"/>
</dbReference>
<dbReference type="InterPro" id="IPR035447">
    <property type="entry name" value="DNA_topo_I_N_sf"/>
</dbReference>
<keyword evidence="6" id="KW-0413">Isomerase</keyword>
<gene>
    <name evidence="9" type="ORF">OD750_026490</name>
</gene>
<dbReference type="GO" id="GO:0003677">
    <property type="term" value="F:DNA binding"/>
    <property type="evidence" value="ECO:0007669"/>
    <property type="project" value="UniProtKB-KW"/>
</dbReference>
<dbReference type="EMBL" id="JAOVZO020000023">
    <property type="protein sequence ID" value="MDC8016090.1"/>
    <property type="molecule type" value="Genomic_DNA"/>
</dbReference>
<reference evidence="9" key="1">
    <citation type="submission" date="2023-02" db="EMBL/GenBank/DDBJ databases">
        <title>Tahibacter soli sp. nov. isolated from soil.</title>
        <authorList>
            <person name="Baek J.H."/>
            <person name="Lee J.K."/>
            <person name="Choi D.G."/>
            <person name="Jeon C.O."/>
        </authorList>
    </citation>
    <scope>NUCLEOTIDE SEQUENCE</scope>
    <source>
        <strain evidence="9">BL</strain>
    </source>
</reference>
<dbReference type="Gene3D" id="3.30.66.10">
    <property type="entry name" value="DNA topoisomerase I domain"/>
    <property type="match status" value="1"/>
</dbReference>
<evidence type="ECO:0000259" key="7">
    <source>
        <dbReference type="Pfam" id="PF01028"/>
    </source>
</evidence>
<comment type="similarity">
    <text evidence="2">Belongs to the type IB topoisomerase family.</text>
</comment>
<dbReference type="InterPro" id="IPR013500">
    <property type="entry name" value="TopoI_cat_euk"/>
</dbReference>
<feature type="domain" description="DNA topoisomerase IB N-terminal" evidence="8">
    <location>
        <begin position="31"/>
        <end position="78"/>
    </location>
</feature>
<dbReference type="InterPro" id="IPR014711">
    <property type="entry name" value="TopoI_cat_a-hlx-sub_euk"/>
</dbReference>
<comment type="caution">
    <text evidence="9">The sequence shown here is derived from an EMBL/GenBank/DDBJ whole genome shotgun (WGS) entry which is preliminary data.</text>
</comment>
<dbReference type="SUPFAM" id="SSF56349">
    <property type="entry name" value="DNA breaking-rejoining enzymes"/>
    <property type="match status" value="1"/>
</dbReference>
<name>A0A9X3YR71_9GAMM</name>
<evidence type="ECO:0000256" key="6">
    <source>
        <dbReference type="ARBA" id="ARBA00023235"/>
    </source>
</evidence>
<sequence length="338" mass="38289">MSARRRATPGSLRYVCDAEAGLRRVRRGRAFGYVDARGRRVADDATLERIRRLAIPPAYVDVWICRDARGHLQATGRDARGRKQYRYHREWRAFRDRRKYDGLREFGAALPALRRRVVTLLRAHALSREKVLAAVVALLDATLIRIGNEEYARTNSSYGLTTLRTRHAQTRGSRVALQFRGKTGKAHRIVLSDARLARIVKRCRELPGQRLFQYLDENGRVRPVRSNDVNAFLRELTGLDVTARTFRTWGATTLLVEHWLASLKEKPELTAHARLAECVAGVAAKLGNTATVCRNAYLDPRVVAALESGAWPDGDAPRRRGLSAAEARVLDLLRRRIR</sequence>
<dbReference type="PROSITE" id="PS52038">
    <property type="entry name" value="TOPO_IB_2"/>
    <property type="match status" value="1"/>
</dbReference>
<dbReference type="Gene3D" id="3.90.15.10">
    <property type="entry name" value="Topoisomerase I, Chain A, domain 3"/>
    <property type="match status" value="1"/>
</dbReference>
<keyword evidence="5" id="KW-0238">DNA-binding</keyword>
<dbReference type="InterPro" id="IPR001631">
    <property type="entry name" value="TopoI"/>
</dbReference>
<dbReference type="Pfam" id="PF21338">
    <property type="entry name" value="Top1B_N_bact"/>
    <property type="match status" value="1"/>
</dbReference>
<dbReference type="PRINTS" id="PR00416">
    <property type="entry name" value="EUTPISMRASEI"/>
</dbReference>
<protein>
    <recommendedName>
        <fullName evidence="3">DNA topoisomerase</fullName>
        <ecNumber evidence="3">5.6.2.1</ecNumber>
    </recommendedName>
</protein>
<evidence type="ECO:0000256" key="3">
    <source>
        <dbReference type="ARBA" id="ARBA00012891"/>
    </source>
</evidence>
<evidence type="ECO:0000313" key="10">
    <source>
        <dbReference type="Proteomes" id="UP001139971"/>
    </source>
</evidence>
<evidence type="ECO:0000256" key="2">
    <source>
        <dbReference type="ARBA" id="ARBA00006645"/>
    </source>
</evidence>
<organism evidence="9 10">
    <name type="scientific">Tahibacter soli</name>
    <dbReference type="NCBI Taxonomy" id="2983605"/>
    <lineage>
        <taxon>Bacteria</taxon>
        <taxon>Pseudomonadati</taxon>
        <taxon>Pseudomonadota</taxon>
        <taxon>Gammaproteobacteria</taxon>
        <taxon>Lysobacterales</taxon>
        <taxon>Rhodanobacteraceae</taxon>
        <taxon>Tahibacter</taxon>
    </lineage>
</organism>
<dbReference type="RefSeq" id="WP_263542622.1">
    <property type="nucleotide sequence ID" value="NZ_JAOVZO020000023.1"/>
</dbReference>
<keyword evidence="4" id="KW-0799">Topoisomerase</keyword>
<evidence type="ECO:0000256" key="5">
    <source>
        <dbReference type="ARBA" id="ARBA00023125"/>
    </source>
</evidence>
<dbReference type="SUPFAM" id="SSF55869">
    <property type="entry name" value="DNA topoisomerase I domain"/>
    <property type="match status" value="1"/>
</dbReference>
<accession>A0A9X3YR71</accession>
<dbReference type="InterPro" id="IPR049331">
    <property type="entry name" value="Top1B_N_bact"/>
</dbReference>
<evidence type="ECO:0000313" key="9">
    <source>
        <dbReference type="EMBL" id="MDC8016090.1"/>
    </source>
</evidence>
<dbReference type="Gene3D" id="1.10.132.120">
    <property type="match status" value="1"/>
</dbReference>
<evidence type="ECO:0000256" key="4">
    <source>
        <dbReference type="ARBA" id="ARBA00023029"/>
    </source>
</evidence>
<keyword evidence="10" id="KW-1185">Reference proteome</keyword>